<gene>
    <name evidence="3" type="ORF">ASPZODRAFT_293089</name>
</gene>
<evidence type="ECO:0000256" key="2">
    <source>
        <dbReference type="SAM" id="Phobius"/>
    </source>
</evidence>
<protein>
    <recommendedName>
        <fullName evidence="5">Alpha-1,3-mannosyltransferase</fullName>
    </recommendedName>
</protein>
<keyword evidence="2" id="KW-0472">Membrane</keyword>
<evidence type="ECO:0000313" key="3">
    <source>
        <dbReference type="EMBL" id="OJJ50944.1"/>
    </source>
</evidence>
<feature type="transmembrane region" description="Helical" evidence="2">
    <location>
        <begin position="12"/>
        <end position="33"/>
    </location>
</feature>
<proteinExistence type="predicted"/>
<dbReference type="VEuPathDB" id="FungiDB:ASPZODRAFT_293089"/>
<dbReference type="GO" id="GO:0005759">
    <property type="term" value="C:mitochondrial matrix"/>
    <property type="evidence" value="ECO:0007669"/>
    <property type="project" value="TreeGrafter"/>
</dbReference>
<name>A0A1L9SV04_9EURO</name>
<sequence length="126" mass="13919">MPPHLHPRSTSTMSLFAATLGASFVVVGLPHLFPCPAPRRTLADSEMMVTADGQQIPRIRRRRRKEADTMELSEPPSGSTYPAATDEEVTSFLQMEEEAERLAKLGRECPVPKPSGMLGDLLGFRR</sequence>
<dbReference type="PANTHER" id="PTHR40020">
    <property type="entry name" value="CYTOCHROME C OXIDASE ASSEMBLY FACTOR 2"/>
    <property type="match status" value="1"/>
</dbReference>
<dbReference type="GeneID" id="34614642"/>
<dbReference type="RefSeq" id="XP_022585454.1">
    <property type="nucleotide sequence ID" value="XM_022728178.1"/>
</dbReference>
<keyword evidence="4" id="KW-1185">Reference proteome</keyword>
<dbReference type="Proteomes" id="UP000184188">
    <property type="component" value="Unassembled WGS sequence"/>
</dbReference>
<dbReference type="OrthoDB" id="5410040at2759"/>
<reference evidence="4" key="1">
    <citation type="journal article" date="2017" name="Genome Biol.">
        <title>Comparative genomics reveals high biological diversity and specific adaptations in the industrially and medically important fungal genus Aspergillus.</title>
        <authorList>
            <person name="de Vries R.P."/>
            <person name="Riley R."/>
            <person name="Wiebenga A."/>
            <person name="Aguilar-Osorio G."/>
            <person name="Amillis S."/>
            <person name="Uchima C.A."/>
            <person name="Anderluh G."/>
            <person name="Asadollahi M."/>
            <person name="Askin M."/>
            <person name="Barry K."/>
            <person name="Battaglia E."/>
            <person name="Bayram O."/>
            <person name="Benocci T."/>
            <person name="Braus-Stromeyer S.A."/>
            <person name="Caldana C."/>
            <person name="Canovas D."/>
            <person name="Cerqueira G.C."/>
            <person name="Chen F."/>
            <person name="Chen W."/>
            <person name="Choi C."/>
            <person name="Clum A."/>
            <person name="Dos Santos R.A."/>
            <person name="Damasio A.R."/>
            <person name="Diallinas G."/>
            <person name="Emri T."/>
            <person name="Fekete E."/>
            <person name="Flipphi M."/>
            <person name="Freyberg S."/>
            <person name="Gallo A."/>
            <person name="Gournas C."/>
            <person name="Habgood R."/>
            <person name="Hainaut M."/>
            <person name="Harispe M.L."/>
            <person name="Henrissat B."/>
            <person name="Hilden K.S."/>
            <person name="Hope R."/>
            <person name="Hossain A."/>
            <person name="Karabika E."/>
            <person name="Karaffa L."/>
            <person name="Karanyi Z."/>
            <person name="Krasevec N."/>
            <person name="Kuo A."/>
            <person name="Kusch H."/>
            <person name="LaButti K."/>
            <person name="Lagendijk E.L."/>
            <person name="Lapidus A."/>
            <person name="Levasseur A."/>
            <person name="Lindquist E."/>
            <person name="Lipzen A."/>
            <person name="Logrieco A.F."/>
            <person name="MacCabe A."/>
            <person name="Maekelae M.R."/>
            <person name="Malavazi I."/>
            <person name="Melin P."/>
            <person name="Meyer V."/>
            <person name="Mielnichuk N."/>
            <person name="Miskei M."/>
            <person name="Molnar A.P."/>
            <person name="Mule G."/>
            <person name="Ngan C.Y."/>
            <person name="Orejas M."/>
            <person name="Orosz E."/>
            <person name="Ouedraogo J.P."/>
            <person name="Overkamp K.M."/>
            <person name="Park H.-S."/>
            <person name="Perrone G."/>
            <person name="Piumi F."/>
            <person name="Punt P.J."/>
            <person name="Ram A.F."/>
            <person name="Ramon A."/>
            <person name="Rauscher S."/>
            <person name="Record E."/>
            <person name="Riano-Pachon D.M."/>
            <person name="Robert V."/>
            <person name="Roehrig J."/>
            <person name="Ruller R."/>
            <person name="Salamov A."/>
            <person name="Salih N.S."/>
            <person name="Samson R.A."/>
            <person name="Sandor E."/>
            <person name="Sanguinetti M."/>
            <person name="Schuetze T."/>
            <person name="Sepcic K."/>
            <person name="Shelest E."/>
            <person name="Sherlock G."/>
            <person name="Sophianopoulou V."/>
            <person name="Squina F.M."/>
            <person name="Sun H."/>
            <person name="Susca A."/>
            <person name="Todd R.B."/>
            <person name="Tsang A."/>
            <person name="Unkles S.E."/>
            <person name="van de Wiele N."/>
            <person name="van Rossen-Uffink D."/>
            <person name="Oliveira J.V."/>
            <person name="Vesth T.C."/>
            <person name="Visser J."/>
            <person name="Yu J.-H."/>
            <person name="Zhou M."/>
            <person name="Andersen M.R."/>
            <person name="Archer D.B."/>
            <person name="Baker S.E."/>
            <person name="Benoit I."/>
            <person name="Brakhage A.A."/>
            <person name="Braus G.H."/>
            <person name="Fischer R."/>
            <person name="Frisvad J.C."/>
            <person name="Goldman G.H."/>
            <person name="Houbraken J."/>
            <person name="Oakley B."/>
            <person name="Pocsi I."/>
            <person name="Scazzocchio C."/>
            <person name="Seiboth B."/>
            <person name="vanKuyk P.A."/>
            <person name="Wortman J."/>
            <person name="Dyer P.S."/>
            <person name="Grigoriev I.V."/>
        </authorList>
    </citation>
    <scope>NUCLEOTIDE SEQUENCE [LARGE SCALE GENOMIC DNA]</scope>
    <source>
        <strain evidence="4">CBS 506.65</strain>
    </source>
</reference>
<feature type="region of interest" description="Disordered" evidence="1">
    <location>
        <begin position="60"/>
        <end position="89"/>
    </location>
</feature>
<dbReference type="GO" id="GO:0033617">
    <property type="term" value="P:mitochondrial respiratory chain complex IV assembly"/>
    <property type="evidence" value="ECO:0007669"/>
    <property type="project" value="TreeGrafter"/>
</dbReference>
<evidence type="ECO:0008006" key="5">
    <source>
        <dbReference type="Google" id="ProtNLM"/>
    </source>
</evidence>
<dbReference type="PANTHER" id="PTHR40020:SF1">
    <property type="entry name" value="CYTOCHROME C OXIDASE ASSEMBLY FACTOR 2"/>
    <property type="match status" value="1"/>
</dbReference>
<dbReference type="EMBL" id="KV878336">
    <property type="protein sequence ID" value="OJJ50944.1"/>
    <property type="molecule type" value="Genomic_DNA"/>
</dbReference>
<evidence type="ECO:0000313" key="4">
    <source>
        <dbReference type="Proteomes" id="UP000184188"/>
    </source>
</evidence>
<accession>A0A1L9SV04</accession>
<evidence type="ECO:0000256" key="1">
    <source>
        <dbReference type="SAM" id="MobiDB-lite"/>
    </source>
</evidence>
<dbReference type="AlphaFoldDB" id="A0A1L9SV04"/>
<keyword evidence="2" id="KW-0812">Transmembrane</keyword>
<organism evidence="3 4">
    <name type="scientific">Penicilliopsis zonata CBS 506.65</name>
    <dbReference type="NCBI Taxonomy" id="1073090"/>
    <lineage>
        <taxon>Eukaryota</taxon>
        <taxon>Fungi</taxon>
        <taxon>Dikarya</taxon>
        <taxon>Ascomycota</taxon>
        <taxon>Pezizomycotina</taxon>
        <taxon>Eurotiomycetes</taxon>
        <taxon>Eurotiomycetidae</taxon>
        <taxon>Eurotiales</taxon>
        <taxon>Aspergillaceae</taxon>
        <taxon>Penicilliopsis</taxon>
    </lineage>
</organism>
<keyword evidence="2" id="KW-1133">Transmembrane helix</keyword>